<gene>
    <name evidence="3" type="ORF">DSM104443_03955</name>
</gene>
<dbReference type="Proteomes" id="UP000501534">
    <property type="component" value="Chromosome"/>
</dbReference>
<dbReference type="EMBL" id="CP053069">
    <property type="protein sequence ID" value="QJR12861.1"/>
    <property type="molecule type" value="Genomic_DNA"/>
</dbReference>
<dbReference type="Pfam" id="PF13559">
    <property type="entry name" value="DUF4129"/>
    <property type="match status" value="1"/>
</dbReference>
<evidence type="ECO:0000259" key="2">
    <source>
        <dbReference type="Pfam" id="PF13559"/>
    </source>
</evidence>
<feature type="domain" description="Protein-glutamine gamma-glutamyltransferase-like C-terminal" evidence="2">
    <location>
        <begin position="418"/>
        <end position="487"/>
    </location>
</feature>
<keyword evidence="4" id="KW-1185">Reference proteome</keyword>
<evidence type="ECO:0000313" key="4">
    <source>
        <dbReference type="Proteomes" id="UP000501534"/>
    </source>
</evidence>
<accession>A0A6M4H025</accession>
<feature type="transmembrane region" description="Helical" evidence="1">
    <location>
        <begin position="28"/>
        <end position="46"/>
    </location>
</feature>
<evidence type="ECO:0000256" key="1">
    <source>
        <dbReference type="SAM" id="Phobius"/>
    </source>
</evidence>
<keyword evidence="1" id="KW-0812">Transmembrane</keyword>
<dbReference type="InterPro" id="IPR025403">
    <property type="entry name" value="TgpA-like_C"/>
</dbReference>
<sequence length="499" mass="55174">MAVRLRPRNPTEALDLGFALVREHAGSVYGTWLAAYLPIAFLTYALLWDHPVIAWCVLWWLKPLFDRILLALLSRSLFGEPTGPRAILGSPRQWLMGTRILSALTWGRFDFARSFHLPVHQLERSRGKAGRQRVRLLDRDARGSAVWLTFLLLGVELFLVIAVSIGLALLIPVQVPVENLLENIFRSGTSRDGALVGALLGTFATSLVEPVYVASGFTLYLQRRTMLEGWDIELRFRHLAERLAAPVASAAGVVAALLLACVLLPLPSVSHAQAEPPAAAPQKAAAKDPAKEIKAVLAQPEFGKTEMRKQLEYVGPKFDWKSDSKSKPWNFGWIEDLARLLAGIARYATWIVGGLALAVVLYLLARYARLRGFGAGQAERPDFLFGLDVRPESLPDDVAAVAAALAKEGRTREALSLLYRGALVRFLDQGMEFLRGDTEGDCLRKVEHNARDTARQYFRRLVSAWQSLAYGHRAVGAEAVVALAGEWRREFAGDAQAPR</sequence>
<evidence type="ECO:0000313" key="3">
    <source>
        <dbReference type="EMBL" id="QJR12861.1"/>
    </source>
</evidence>
<protein>
    <recommendedName>
        <fullName evidence="2">Protein-glutamine gamma-glutamyltransferase-like C-terminal domain-containing protein</fullName>
    </recommendedName>
</protein>
<name>A0A6M4H025_9PROT</name>
<organism evidence="3 4">
    <name type="scientific">Usitatibacter rugosus</name>
    <dbReference type="NCBI Taxonomy" id="2732067"/>
    <lineage>
        <taxon>Bacteria</taxon>
        <taxon>Pseudomonadati</taxon>
        <taxon>Pseudomonadota</taxon>
        <taxon>Betaproteobacteria</taxon>
        <taxon>Nitrosomonadales</taxon>
        <taxon>Usitatibacteraceae</taxon>
        <taxon>Usitatibacter</taxon>
    </lineage>
</organism>
<feature type="transmembrane region" description="Helical" evidence="1">
    <location>
        <begin position="243"/>
        <end position="266"/>
    </location>
</feature>
<proteinExistence type="predicted"/>
<dbReference type="KEGG" id="uru:DSM104443_03955"/>
<feature type="transmembrane region" description="Helical" evidence="1">
    <location>
        <begin position="347"/>
        <end position="365"/>
    </location>
</feature>
<feature type="transmembrane region" description="Helical" evidence="1">
    <location>
        <begin position="193"/>
        <end position="222"/>
    </location>
</feature>
<dbReference type="AlphaFoldDB" id="A0A6M4H025"/>
<feature type="transmembrane region" description="Helical" evidence="1">
    <location>
        <begin position="145"/>
        <end position="173"/>
    </location>
</feature>
<keyword evidence="1" id="KW-1133">Transmembrane helix</keyword>
<reference evidence="3 4" key="1">
    <citation type="submission" date="2020-04" db="EMBL/GenBank/DDBJ databases">
        <title>Usitatibacter rugosus gen. nov., sp. nov. and Usitatibacter palustris sp. nov., novel members of Usitatibacteraceae fam. nov. within the order Nitrosomonadales isolated from soil.</title>
        <authorList>
            <person name="Huber K.J."/>
            <person name="Neumann-Schaal M."/>
            <person name="Geppert A."/>
            <person name="Luckner M."/>
            <person name="Wanner G."/>
            <person name="Overmann J."/>
        </authorList>
    </citation>
    <scope>NUCLEOTIDE SEQUENCE [LARGE SCALE GENOMIC DNA]</scope>
    <source>
        <strain evidence="3 4">0125_3</strain>
    </source>
</reference>
<keyword evidence="1" id="KW-0472">Membrane</keyword>